<name>A0A2P2R3Y9_RHIMU</name>
<dbReference type="EMBL" id="GGEC01093518">
    <property type="protein sequence ID" value="MBX74002.1"/>
    <property type="molecule type" value="Transcribed_RNA"/>
</dbReference>
<reference evidence="1" key="1">
    <citation type="submission" date="2018-02" db="EMBL/GenBank/DDBJ databases">
        <title>Rhizophora mucronata_Transcriptome.</title>
        <authorList>
            <person name="Meera S.P."/>
            <person name="Sreeshan A."/>
            <person name="Augustine A."/>
        </authorList>
    </citation>
    <scope>NUCLEOTIDE SEQUENCE</scope>
    <source>
        <tissue evidence="1">Leaf</tissue>
    </source>
</reference>
<organism evidence="1">
    <name type="scientific">Rhizophora mucronata</name>
    <name type="common">Asiatic mangrove</name>
    <dbReference type="NCBI Taxonomy" id="61149"/>
    <lineage>
        <taxon>Eukaryota</taxon>
        <taxon>Viridiplantae</taxon>
        <taxon>Streptophyta</taxon>
        <taxon>Embryophyta</taxon>
        <taxon>Tracheophyta</taxon>
        <taxon>Spermatophyta</taxon>
        <taxon>Magnoliopsida</taxon>
        <taxon>eudicotyledons</taxon>
        <taxon>Gunneridae</taxon>
        <taxon>Pentapetalae</taxon>
        <taxon>rosids</taxon>
        <taxon>fabids</taxon>
        <taxon>Malpighiales</taxon>
        <taxon>Rhizophoraceae</taxon>
        <taxon>Rhizophora</taxon>
    </lineage>
</organism>
<dbReference type="AlphaFoldDB" id="A0A2P2R3Y9"/>
<evidence type="ECO:0000313" key="1">
    <source>
        <dbReference type="EMBL" id="MBX74002.1"/>
    </source>
</evidence>
<protein>
    <submittedName>
        <fullName evidence="1">Uncharacterized protein</fullName>
    </submittedName>
</protein>
<sequence>MYELRQNKTKNKKMLVFNIWLKLNVHDNMASQLEKIEDIKYPHQHLIINGTNFFLEG</sequence>
<accession>A0A2P2R3Y9</accession>
<proteinExistence type="predicted"/>